<dbReference type="Proteomes" id="UP001519887">
    <property type="component" value="Unassembled WGS sequence"/>
</dbReference>
<reference evidence="7 8" key="1">
    <citation type="submission" date="2021-07" db="EMBL/GenBank/DDBJ databases">
        <title>Paenibacillus radiodurans sp. nov., isolated from the southeastern edge of Tengger Desert.</title>
        <authorList>
            <person name="Zhang G."/>
        </authorList>
    </citation>
    <scope>NUCLEOTIDE SEQUENCE [LARGE SCALE GENOMIC DNA]</scope>
    <source>
        <strain evidence="7 8">CCM 7311</strain>
    </source>
</reference>
<keyword evidence="8" id="KW-1185">Reference proteome</keyword>
<proteinExistence type="predicted"/>
<dbReference type="Gene3D" id="1.10.10.60">
    <property type="entry name" value="Homeodomain-like"/>
    <property type="match status" value="2"/>
</dbReference>
<dbReference type="InterPro" id="IPR018060">
    <property type="entry name" value="HTH_AraC"/>
</dbReference>
<organism evidence="7 8">
    <name type="scientific">Paenibacillus sepulcri</name>
    <dbReference type="NCBI Taxonomy" id="359917"/>
    <lineage>
        <taxon>Bacteria</taxon>
        <taxon>Bacillati</taxon>
        <taxon>Bacillota</taxon>
        <taxon>Bacilli</taxon>
        <taxon>Bacillales</taxon>
        <taxon>Paenibacillaceae</taxon>
        <taxon>Paenibacillus</taxon>
    </lineage>
</organism>
<dbReference type="PROSITE" id="PS01124">
    <property type="entry name" value="HTH_ARAC_FAMILY_2"/>
    <property type="match status" value="1"/>
</dbReference>
<accession>A0ABS7BZA4</accession>
<dbReference type="RefSeq" id="WP_210037909.1">
    <property type="nucleotide sequence ID" value="NZ_JBHLVU010000022.1"/>
</dbReference>
<gene>
    <name evidence="7" type="ORF">K0U00_07155</name>
</gene>
<dbReference type="SUPFAM" id="SSF46689">
    <property type="entry name" value="Homeodomain-like"/>
    <property type="match status" value="2"/>
</dbReference>
<dbReference type="PANTHER" id="PTHR43280">
    <property type="entry name" value="ARAC-FAMILY TRANSCRIPTIONAL REGULATOR"/>
    <property type="match status" value="1"/>
</dbReference>
<dbReference type="InterPro" id="IPR009057">
    <property type="entry name" value="Homeodomain-like_sf"/>
</dbReference>
<feature type="transmembrane region" description="Helical" evidence="4">
    <location>
        <begin position="12"/>
        <end position="31"/>
    </location>
</feature>
<keyword evidence="3" id="KW-0804">Transcription</keyword>
<evidence type="ECO:0000259" key="6">
    <source>
        <dbReference type="PROSITE" id="PS50887"/>
    </source>
</evidence>
<dbReference type="PANTHER" id="PTHR43280:SF10">
    <property type="entry name" value="REGULATORY PROTEIN POCR"/>
    <property type="match status" value="1"/>
</dbReference>
<evidence type="ECO:0000256" key="4">
    <source>
        <dbReference type="SAM" id="Phobius"/>
    </source>
</evidence>
<keyword evidence="4" id="KW-0472">Membrane</keyword>
<dbReference type="PROSITE" id="PS50887">
    <property type="entry name" value="GGDEF"/>
    <property type="match status" value="1"/>
</dbReference>
<keyword evidence="2" id="KW-0238">DNA-binding</keyword>
<protein>
    <submittedName>
        <fullName evidence="7">Helix-turn-helix domain-containing protein</fullName>
    </submittedName>
</protein>
<keyword evidence="4" id="KW-0812">Transmembrane</keyword>
<evidence type="ECO:0000256" key="2">
    <source>
        <dbReference type="ARBA" id="ARBA00023125"/>
    </source>
</evidence>
<feature type="transmembrane region" description="Helical" evidence="4">
    <location>
        <begin position="294"/>
        <end position="314"/>
    </location>
</feature>
<name>A0ABS7BZA4_9BACL</name>
<comment type="caution">
    <text evidence="7">The sequence shown here is derived from an EMBL/GenBank/DDBJ whole genome shotgun (WGS) entry which is preliminary data.</text>
</comment>
<evidence type="ECO:0000256" key="1">
    <source>
        <dbReference type="ARBA" id="ARBA00023015"/>
    </source>
</evidence>
<dbReference type="Pfam" id="PF17853">
    <property type="entry name" value="GGDEF_2"/>
    <property type="match status" value="1"/>
</dbReference>
<evidence type="ECO:0000313" key="8">
    <source>
        <dbReference type="Proteomes" id="UP001519887"/>
    </source>
</evidence>
<dbReference type="EMBL" id="JAHZIK010000118">
    <property type="protein sequence ID" value="MBW7453811.1"/>
    <property type="molecule type" value="Genomic_DNA"/>
</dbReference>
<keyword evidence="1" id="KW-0805">Transcription regulation</keyword>
<dbReference type="SMART" id="SM00342">
    <property type="entry name" value="HTH_ARAC"/>
    <property type="match status" value="1"/>
</dbReference>
<dbReference type="InterPro" id="IPR041522">
    <property type="entry name" value="CdaR_GGDEF"/>
</dbReference>
<dbReference type="InterPro" id="IPR000160">
    <property type="entry name" value="GGDEF_dom"/>
</dbReference>
<dbReference type="Pfam" id="PF12833">
    <property type="entry name" value="HTH_18"/>
    <property type="match status" value="1"/>
</dbReference>
<evidence type="ECO:0000256" key="3">
    <source>
        <dbReference type="ARBA" id="ARBA00023163"/>
    </source>
</evidence>
<feature type="domain" description="HTH araC/xylS-type" evidence="5">
    <location>
        <begin position="660"/>
        <end position="758"/>
    </location>
</feature>
<evidence type="ECO:0000259" key="5">
    <source>
        <dbReference type="PROSITE" id="PS01124"/>
    </source>
</evidence>
<evidence type="ECO:0000313" key="7">
    <source>
        <dbReference type="EMBL" id="MBW7453811.1"/>
    </source>
</evidence>
<feature type="domain" description="GGDEF" evidence="6">
    <location>
        <begin position="404"/>
        <end position="534"/>
    </location>
</feature>
<keyword evidence="4" id="KW-1133">Transmembrane helix</keyword>
<sequence>MFKFNRYLTKMIVFTIGVSTLPIILLGLFFYTRTSGTIQEKVNEGNILILEQTRLRVEQVLVTLDLQIARLSDSTLVMEVLDNGIIPSQFILVRNILTSMSQVQTFDVGVQDIHLINLKKNWILNSGGLNKLSDSESSQISGYLNINNDKFWIAGQERLLHNDSSAAEPSLTINLVKKIPAFSENPDGMFIVEIPSKQLRSYLSNNNTLGEVIILDESYHVLATQNETMQMEGESLNTLIARLRKSEEPSGLYEAQYGDKQVGVAFQRSSFNGWVYISVIPIEQIRFESRRTGWIILATCIIMLFIAVILSLTGSQRMYAPIQRLYQSLIANQDKERKRIDEFHTINEGFTRMRNVQVQMADQIKNHIRQLEEYYVLKLVRGDMKSSEINEKLGHLNIGLNKWKRMAVLTIQIDTLKGTRYSERDSELLLFAISNMVGDLIPQHNRLVPIVVQSSQVTLLFDDPKSTEEFRTYMYSIAKKVQDEVENYLSLRISIGISRSYGGLKDANRAYKEAMDAQKYRVLFGQRTILHIDDVQPVQNVTTEYPKELERQIFDAVKMADREKTRLLLDPFFEEISGQYQNYNDYQIAVTRFFVNLIRLLQDSGISHFELLGGDPPLMEQLYALASVEDVRNWFKFQIIEPMVCVYEQQRKTKYQTISQEVVQMIHDHYDTDISLESCSNLLNYHPSYIGKVLRQEMGISFSDYLMQYRLNRAKEMLEDTDMKISEIAGKLRYNNSQNFIRSFRRLVGMTPGTYRDEYIDKLCNGQKL</sequence>